<dbReference type="InterPro" id="IPR000620">
    <property type="entry name" value="EamA_dom"/>
</dbReference>
<comment type="similarity">
    <text evidence="2">Belongs to the EamA transporter family.</text>
</comment>
<organism evidence="10 11">
    <name type="scientific">Paenibacillus thiaminolyticus</name>
    <name type="common">Bacillus thiaminolyticus</name>
    <dbReference type="NCBI Taxonomy" id="49283"/>
    <lineage>
        <taxon>Bacteria</taxon>
        <taxon>Bacillati</taxon>
        <taxon>Bacillota</taxon>
        <taxon>Bacilli</taxon>
        <taxon>Bacillales</taxon>
        <taxon>Paenibacillaceae</taxon>
        <taxon>Paenibacillus</taxon>
    </lineage>
</organism>
<evidence type="ECO:0000313" key="11">
    <source>
        <dbReference type="Proteomes" id="UP000266177"/>
    </source>
</evidence>
<dbReference type="EMBL" id="QYZD01000011">
    <property type="protein sequence ID" value="RJG23344.1"/>
    <property type="molecule type" value="Genomic_DNA"/>
</dbReference>
<comment type="caution">
    <text evidence="10">The sequence shown here is derived from an EMBL/GenBank/DDBJ whole genome shotgun (WGS) entry which is preliminary data.</text>
</comment>
<feature type="transmembrane region" description="Helical" evidence="8">
    <location>
        <begin position="191"/>
        <end position="215"/>
    </location>
</feature>
<gene>
    <name evidence="10" type="ORF">DQX05_13940</name>
</gene>
<proteinExistence type="inferred from homology"/>
<dbReference type="GO" id="GO:0005886">
    <property type="term" value="C:plasma membrane"/>
    <property type="evidence" value="ECO:0007669"/>
    <property type="project" value="UniProtKB-SubCell"/>
</dbReference>
<evidence type="ECO:0000256" key="8">
    <source>
        <dbReference type="SAM" id="Phobius"/>
    </source>
</evidence>
<name>A0A3A3GGK3_PANTH</name>
<feature type="transmembrane region" description="Helical" evidence="8">
    <location>
        <begin position="73"/>
        <end position="92"/>
    </location>
</feature>
<feature type="transmembrane region" description="Helical" evidence="8">
    <location>
        <begin position="98"/>
        <end position="119"/>
    </location>
</feature>
<evidence type="ECO:0000256" key="6">
    <source>
        <dbReference type="ARBA" id="ARBA00023136"/>
    </source>
</evidence>
<keyword evidence="3" id="KW-1003">Cell membrane</keyword>
<dbReference type="AlphaFoldDB" id="A0A3A3GGK3"/>
<feature type="transmembrane region" description="Helical" evidence="8">
    <location>
        <begin position="37"/>
        <end position="57"/>
    </location>
</feature>
<dbReference type="InterPro" id="IPR050638">
    <property type="entry name" value="AA-Vitamin_Transporters"/>
</dbReference>
<feature type="transmembrane region" description="Helical" evidence="8">
    <location>
        <begin position="285"/>
        <end position="302"/>
    </location>
</feature>
<evidence type="ECO:0000256" key="7">
    <source>
        <dbReference type="SAM" id="MobiDB-lite"/>
    </source>
</evidence>
<keyword evidence="5 8" id="KW-1133">Transmembrane helix</keyword>
<evidence type="ECO:0000313" key="10">
    <source>
        <dbReference type="EMBL" id="RJG23344.1"/>
    </source>
</evidence>
<comment type="subcellular location">
    <subcellularLocation>
        <location evidence="1">Cell membrane</location>
        <topology evidence="1">Multi-pass membrane protein</topology>
    </subcellularLocation>
</comment>
<dbReference type="PANTHER" id="PTHR32322">
    <property type="entry name" value="INNER MEMBRANE TRANSPORTER"/>
    <property type="match status" value="1"/>
</dbReference>
<accession>A0A3A3GGK3</accession>
<dbReference type="SUPFAM" id="SSF103481">
    <property type="entry name" value="Multidrug resistance efflux transporter EmrE"/>
    <property type="match status" value="1"/>
</dbReference>
<keyword evidence="4 8" id="KW-0812">Transmembrane</keyword>
<feature type="transmembrane region" description="Helical" evidence="8">
    <location>
        <begin position="131"/>
        <end position="148"/>
    </location>
</feature>
<dbReference type="RefSeq" id="WP_119794196.1">
    <property type="nucleotide sequence ID" value="NZ_QYZD01000011.1"/>
</dbReference>
<evidence type="ECO:0000256" key="5">
    <source>
        <dbReference type="ARBA" id="ARBA00022989"/>
    </source>
</evidence>
<dbReference type="InterPro" id="IPR037185">
    <property type="entry name" value="EmrE-like"/>
</dbReference>
<dbReference type="OrthoDB" id="4167046at2"/>
<dbReference type="PANTHER" id="PTHR32322:SF18">
    <property type="entry name" value="S-ADENOSYLMETHIONINE_S-ADENOSYLHOMOCYSTEINE TRANSPORTER"/>
    <property type="match status" value="1"/>
</dbReference>
<protein>
    <submittedName>
        <fullName evidence="10">DMT family transporter</fullName>
    </submittedName>
</protein>
<evidence type="ECO:0000259" key="9">
    <source>
        <dbReference type="Pfam" id="PF00892"/>
    </source>
</evidence>
<feature type="transmembrane region" description="Helical" evidence="8">
    <location>
        <begin position="259"/>
        <end position="279"/>
    </location>
</feature>
<evidence type="ECO:0000256" key="4">
    <source>
        <dbReference type="ARBA" id="ARBA00022692"/>
    </source>
</evidence>
<dbReference type="Pfam" id="PF00892">
    <property type="entry name" value="EamA"/>
    <property type="match status" value="1"/>
</dbReference>
<reference evidence="10 11" key="1">
    <citation type="submission" date="2018-09" db="EMBL/GenBank/DDBJ databases">
        <title>Paenibacillus SK2017-BO5.</title>
        <authorList>
            <person name="Piskunova J.V."/>
            <person name="Dubiley S.A."/>
            <person name="Severinov K.V."/>
        </authorList>
    </citation>
    <scope>NUCLEOTIDE SEQUENCE [LARGE SCALE GENOMIC DNA]</scope>
    <source>
        <strain evidence="10 11">BO5</strain>
    </source>
</reference>
<feature type="compositionally biased region" description="Low complexity" evidence="7">
    <location>
        <begin position="313"/>
        <end position="323"/>
    </location>
</feature>
<evidence type="ECO:0000256" key="1">
    <source>
        <dbReference type="ARBA" id="ARBA00004651"/>
    </source>
</evidence>
<sequence length="334" mass="36010">MSKSRFWKGALFCLFSAIAWGAMFPVAESALHHIDPFWFSGIRYSAVTVLLVLLLAWKEGRQAFRTEGHGMKLWGLGTLAFMVYNFGVFWGQHQLGKSGVLLASIMESFMPMLAVLLVWSLTRKRPNIRTLGCVAVAFIGVLFVVTKGDFTAFANGGLKLLPLLSVFAGVIGWVVFTVGSGQFSGWSALRFSTLTCIYGGATTMAAVLGLTLLGILDVPEASQVVRIIPEMLFMIVVAGLMALLSWIQGIQQLNSVNGMLFINFVPATTFIISVIQGYAVSAAEIIGSLLIVGALIANNLITRRESALEARKPAASRPSPALRPAKKQSHVPAG</sequence>
<dbReference type="Proteomes" id="UP000266177">
    <property type="component" value="Unassembled WGS sequence"/>
</dbReference>
<feature type="compositionally biased region" description="Basic residues" evidence="7">
    <location>
        <begin position="324"/>
        <end position="334"/>
    </location>
</feature>
<evidence type="ECO:0000256" key="3">
    <source>
        <dbReference type="ARBA" id="ARBA00022475"/>
    </source>
</evidence>
<feature type="region of interest" description="Disordered" evidence="7">
    <location>
        <begin position="310"/>
        <end position="334"/>
    </location>
</feature>
<feature type="domain" description="EamA" evidence="9">
    <location>
        <begin position="8"/>
        <end position="145"/>
    </location>
</feature>
<feature type="transmembrane region" description="Helical" evidence="8">
    <location>
        <begin position="160"/>
        <end position="179"/>
    </location>
</feature>
<keyword evidence="6 8" id="KW-0472">Membrane</keyword>
<evidence type="ECO:0000256" key="2">
    <source>
        <dbReference type="ARBA" id="ARBA00007362"/>
    </source>
</evidence>
<feature type="transmembrane region" description="Helical" evidence="8">
    <location>
        <begin position="227"/>
        <end position="247"/>
    </location>
</feature>